<dbReference type="PANTHER" id="PTHR15377:SF3">
    <property type="entry name" value="WW DOMAIN-CONTAINING PROTEIN"/>
    <property type="match status" value="1"/>
</dbReference>
<protein>
    <submittedName>
        <fullName evidence="4">Pre-mRNA-processing protein 40C</fullName>
    </submittedName>
</protein>
<dbReference type="PANTHER" id="PTHR15377">
    <property type="entry name" value="TRANSCRIPTION ELONGATION REGULATOR 1"/>
    <property type="match status" value="1"/>
</dbReference>
<sequence length="536" mass="54841">MSSSGPSTPTAAASAPGAFTPTSKGLRSVPSGSMQGPAQAGFANAPGPSFSYSVLSNASTASGSSQQSLPSSVITLNPTTSPAVVQPSVPDLSSSSGPSFSYNISQSSVGCPSNQQFQSSPVGAVNPPSLPLSAHHVGVRCRVGGGSLTLHPMRRSAGLEGGSPSSHSTIAHHAGMVNVERETLTSTLCGGEDGLGVLFPLSYTVRQGTWCTVGGLKPFPPAWRTRGKGVRWESRSLWPPRHTLGGEDSSQHPKTLTAVAQEAGTFSSTSIISPSVSLPNDSTLGSTIPVSSIPNLSQVTSWMPSAPLFSMPPGMPGTRGTPGPPGIAPSVPIPSNFPFAAMDSSSSAVVRPNTSTAPTVSSSAVQPQLCTPYASFPAMAAPPQGIWLQCPQMGGIPRSPFQPYPAAFPGPFPLPVRGMPLPSVSLPDSQPPGVTPLETSPAVSMPSGASDALAGTLRMPAELPPPDIDSRKHVEEVGTHDGAAVNEQLDAWTAHKTEAGVVYYYNAVTGESTYAKPPGFKGESDKVLVQPTPVST</sequence>
<reference evidence="4 5" key="1">
    <citation type="journal article" date="2019" name="Plant Biotechnol. J.">
        <title>The red bayberry genome and genetic basis of sex determination.</title>
        <authorList>
            <person name="Jia H.M."/>
            <person name="Jia H.J."/>
            <person name="Cai Q.L."/>
            <person name="Wang Y."/>
            <person name="Zhao H.B."/>
            <person name="Yang W.F."/>
            <person name="Wang G.Y."/>
            <person name="Li Y.H."/>
            <person name="Zhan D.L."/>
            <person name="Shen Y.T."/>
            <person name="Niu Q.F."/>
            <person name="Chang L."/>
            <person name="Qiu J."/>
            <person name="Zhao L."/>
            <person name="Xie H.B."/>
            <person name="Fu W.Y."/>
            <person name="Jin J."/>
            <person name="Li X.W."/>
            <person name="Jiao Y."/>
            <person name="Zhou C.C."/>
            <person name="Tu T."/>
            <person name="Chai C.Y."/>
            <person name="Gao J.L."/>
            <person name="Fan L.J."/>
            <person name="van de Weg E."/>
            <person name="Wang J.Y."/>
            <person name="Gao Z.S."/>
        </authorList>
    </citation>
    <scope>NUCLEOTIDE SEQUENCE [LARGE SCALE GENOMIC DNA]</scope>
    <source>
        <tissue evidence="4">Leaves</tissue>
    </source>
</reference>
<comment type="caution">
    <text evidence="4">The sequence shown here is derived from an EMBL/GenBank/DDBJ whole genome shotgun (WGS) entry which is preliminary data.</text>
</comment>
<evidence type="ECO:0000256" key="1">
    <source>
        <dbReference type="ARBA" id="ARBA00022737"/>
    </source>
</evidence>
<feature type="region of interest" description="Disordered" evidence="2">
    <location>
        <begin position="516"/>
        <end position="536"/>
    </location>
</feature>
<dbReference type="Gene3D" id="2.20.70.10">
    <property type="match status" value="1"/>
</dbReference>
<evidence type="ECO:0000256" key="2">
    <source>
        <dbReference type="SAM" id="MobiDB-lite"/>
    </source>
</evidence>
<dbReference type="GO" id="GO:0070063">
    <property type="term" value="F:RNA polymerase binding"/>
    <property type="evidence" value="ECO:0007669"/>
    <property type="project" value="InterPro"/>
</dbReference>
<keyword evidence="5" id="KW-1185">Reference proteome</keyword>
<evidence type="ECO:0000313" key="5">
    <source>
        <dbReference type="Proteomes" id="UP000516437"/>
    </source>
</evidence>
<dbReference type="GO" id="GO:0003712">
    <property type="term" value="F:transcription coregulator activity"/>
    <property type="evidence" value="ECO:0007669"/>
    <property type="project" value="TreeGrafter"/>
</dbReference>
<evidence type="ECO:0000313" key="4">
    <source>
        <dbReference type="EMBL" id="KAB1206107.1"/>
    </source>
</evidence>
<dbReference type="FunFam" id="2.20.70.10:FF:000067">
    <property type="entry name" value="Pre-mRNA-processing protein 40C"/>
    <property type="match status" value="1"/>
</dbReference>
<feature type="domain" description="WW" evidence="3">
    <location>
        <begin position="486"/>
        <end position="519"/>
    </location>
</feature>
<dbReference type="EMBL" id="RXIC02000025">
    <property type="protein sequence ID" value="KAB1206107.1"/>
    <property type="molecule type" value="Genomic_DNA"/>
</dbReference>
<dbReference type="SUPFAM" id="SSF51045">
    <property type="entry name" value="WW domain"/>
    <property type="match status" value="1"/>
</dbReference>
<feature type="compositionally biased region" description="Low complexity" evidence="2">
    <location>
        <begin position="1"/>
        <end position="23"/>
    </location>
</feature>
<dbReference type="Pfam" id="PF00397">
    <property type="entry name" value="WW"/>
    <property type="match status" value="1"/>
</dbReference>
<name>A0A6A1V2K8_9ROSI</name>
<gene>
    <name evidence="4" type="ORF">CJ030_MR7G011660</name>
</gene>
<dbReference type="InterPro" id="IPR045148">
    <property type="entry name" value="TCRG1-like"/>
</dbReference>
<feature type="compositionally biased region" description="Low complexity" evidence="2">
    <location>
        <begin position="53"/>
        <end position="73"/>
    </location>
</feature>
<feature type="region of interest" description="Disordered" evidence="2">
    <location>
        <begin position="1"/>
        <end position="74"/>
    </location>
</feature>
<dbReference type="SMART" id="SM00456">
    <property type="entry name" value="WW"/>
    <property type="match status" value="1"/>
</dbReference>
<evidence type="ECO:0000259" key="3">
    <source>
        <dbReference type="PROSITE" id="PS50020"/>
    </source>
</evidence>
<dbReference type="PROSITE" id="PS50020">
    <property type="entry name" value="WW_DOMAIN_2"/>
    <property type="match status" value="1"/>
</dbReference>
<feature type="region of interest" description="Disordered" evidence="2">
    <location>
        <begin position="426"/>
        <end position="448"/>
    </location>
</feature>
<dbReference type="OrthoDB" id="187617at2759"/>
<organism evidence="4 5">
    <name type="scientific">Morella rubra</name>
    <name type="common">Chinese bayberry</name>
    <dbReference type="NCBI Taxonomy" id="262757"/>
    <lineage>
        <taxon>Eukaryota</taxon>
        <taxon>Viridiplantae</taxon>
        <taxon>Streptophyta</taxon>
        <taxon>Embryophyta</taxon>
        <taxon>Tracheophyta</taxon>
        <taxon>Spermatophyta</taxon>
        <taxon>Magnoliopsida</taxon>
        <taxon>eudicotyledons</taxon>
        <taxon>Gunneridae</taxon>
        <taxon>Pentapetalae</taxon>
        <taxon>rosids</taxon>
        <taxon>fabids</taxon>
        <taxon>Fagales</taxon>
        <taxon>Myricaceae</taxon>
        <taxon>Morella</taxon>
    </lineage>
</organism>
<dbReference type="GO" id="GO:0005634">
    <property type="term" value="C:nucleus"/>
    <property type="evidence" value="ECO:0007669"/>
    <property type="project" value="TreeGrafter"/>
</dbReference>
<keyword evidence="1" id="KW-0677">Repeat</keyword>
<dbReference type="PROSITE" id="PS01159">
    <property type="entry name" value="WW_DOMAIN_1"/>
    <property type="match status" value="1"/>
</dbReference>
<dbReference type="CDD" id="cd00201">
    <property type="entry name" value="WW"/>
    <property type="match status" value="1"/>
</dbReference>
<proteinExistence type="predicted"/>
<dbReference type="InterPro" id="IPR036020">
    <property type="entry name" value="WW_dom_sf"/>
</dbReference>
<dbReference type="InterPro" id="IPR001202">
    <property type="entry name" value="WW_dom"/>
</dbReference>
<dbReference type="AlphaFoldDB" id="A0A6A1V2K8"/>
<accession>A0A6A1V2K8</accession>
<dbReference type="Proteomes" id="UP000516437">
    <property type="component" value="Chromosome 7"/>
</dbReference>